<keyword evidence="3" id="KW-1185">Reference proteome</keyword>
<comment type="caution">
    <text evidence="2">The sequence shown here is derived from an EMBL/GenBank/DDBJ whole genome shotgun (WGS) entry which is preliminary data.</text>
</comment>
<evidence type="ECO:0000256" key="1">
    <source>
        <dbReference type="SAM" id="Phobius"/>
    </source>
</evidence>
<protein>
    <submittedName>
        <fullName evidence="2">Anti-sigma factor</fullName>
    </submittedName>
</protein>
<keyword evidence="1" id="KW-0472">Membrane</keyword>
<keyword evidence="1" id="KW-1133">Transmembrane helix</keyword>
<accession>A0ABT8T2R8</accession>
<dbReference type="EMBL" id="JAUKWQ010000008">
    <property type="protein sequence ID" value="MDO1584438.1"/>
    <property type="molecule type" value="Genomic_DNA"/>
</dbReference>
<evidence type="ECO:0000313" key="3">
    <source>
        <dbReference type="Proteomes" id="UP001169006"/>
    </source>
</evidence>
<keyword evidence="1" id="KW-0812">Transmembrane</keyword>
<evidence type="ECO:0000313" key="2">
    <source>
        <dbReference type="EMBL" id="MDO1584438.1"/>
    </source>
</evidence>
<reference evidence="2" key="2">
    <citation type="submission" date="2023-07" db="EMBL/GenBank/DDBJ databases">
        <authorList>
            <person name="Sun H."/>
        </authorList>
    </citation>
    <scope>NUCLEOTIDE SEQUENCE</scope>
    <source>
        <strain evidence="2">05753</strain>
    </source>
</reference>
<proteinExistence type="predicted"/>
<dbReference type="RefSeq" id="WP_302078675.1">
    <property type="nucleotide sequence ID" value="NZ_JAUKWQ010000008.1"/>
</dbReference>
<name>A0ABT8T2R8_9HYPH</name>
<dbReference type="Proteomes" id="UP001169006">
    <property type="component" value="Unassembled WGS sequence"/>
</dbReference>
<reference evidence="2" key="1">
    <citation type="journal article" date="2015" name="Int. J. Syst. Evol. Microbiol.">
        <title>Rhizobium oryzicola sp. nov., potential plant-growth-promoting endophytic bacteria isolated from rice roots.</title>
        <authorList>
            <person name="Zhang X.X."/>
            <person name="Gao J.S."/>
            <person name="Cao Y.H."/>
            <person name="Sheirdil R.A."/>
            <person name="Wang X.C."/>
            <person name="Zhang L."/>
        </authorList>
    </citation>
    <scope>NUCLEOTIDE SEQUENCE</scope>
    <source>
        <strain evidence="2">05753</strain>
    </source>
</reference>
<organism evidence="2 3">
    <name type="scientific">Rhizobium oryzicola</name>
    <dbReference type="NCBI Taxonomy" id="1232668"/>
    <lineage>
        <taxon>Bacteria</taxon>
        <taxon>Pseudomonadati</taxon>
        <taxon>Pseudomonadota</taxon>
        <taxon>Alphaproteobacteria</taxon>
        <taxon>Hyphomicrobiales</taxon>
        <taxon>Rhizobiaceae</taxon>
        <taxon>Rhizobium/Agrobacterium group</taxon>
        <taxon>Rhizobium</taxon>
    </lineage>
</organism>
<feature type="transmembrane region" description="Helical" evidence="1">
    <location>
        <begin position="83"/>
        <end position="103"/>
    </location>
</feature>
<gene>
    <name evidence="2" type="ORF">Q2T52_20315</name>
</gene>
<sequence>MTSHDIRPSEDELHAFSDGQLTPDRQETVAAWLADNPEDAARVSAWQAQGSAIRTLFAPYERRGAGDGRLLKPVRHSTFGRRLALAAAAALLFVAGVGTGTLLPVSGAQKQPVLASTDLPDEAHAAYLIYASEVRHPVEVAATEEAHLATWLGKRLSRTNLKVPNLGSLGFHLVGGRLVPVDGQAGALFMYEDQNGQRLTMLVGRNGESRETSFRFAAVGKVETFYWIDNGFGYAVTGEVPRELLRKVAEECYRQFPA</sequence>